<dbReference type="OrthoDB" id="1261108at2"/>
<dbReference type="EMBL" id="RQVR01000004">
    <property type="protein sequence ID" value="RRJ92885.1"/>
    <property type="molecule type" value="Genomic_DNA"/>
</dbReference>
<dbReference type="AlphaFoldDB" id="A0A3P3WCJ7"/>
<gene>
    <name evidence="1" type="ORF">EG849_04665</name>
</gene>
<proteinExistence type="predicted"/>
<protein>
    <submittedName>
        <fullName evidence="1">Uncharacterized protein</fullName>
    </submittedName>
</protein>
<dbReference type="RefSeq" id="WP_125011926.1">
    <property type="nucleotide sequence ID" value="NZ_RQVR01000004.1"/>
</dbReference>
<dbReference type="Proteomes" id="UP000271937">
    <property type="component" value="Unassembled WGS sequence"/>
</dbReference>
<name>A0A3P3WCJ7_9FLAO</name>
<reference evidence="1 2" key="1">
    <citation type="submission" date="2018-11" db="EMBL/GenBank/DDBJ databases">
        <title>Flavobacterium sp. nov., YIM 102600 draft genome.</title>
        <authorList>
            <person name="Li G."/>
            <person name="Jiang Y."/>
        </authorList>
    </citation>
    <scope>NUCLEOTIDE SEQUENCE [LARGE SCALE GENOMIC DNA]</scope>
    <source>
        <strain evidence="1 2">YIM 102600</strain>
    </source>
</reference>
<accession>A0A3P3WCJ7</accession>
<sequence>MATRIEYKNKNGESITKEEALIIGDYIEITKEGNLSKIEKEIASGNLTYVTFFKINESIPEILAMFPNDITIKIMSLEQSFGSYQMIKEQNYFNGNLAFMGQILENSIGRQIFFQALSITNGNPIPGTVSKCFYFNKDEYYTFDYNSDGTIKSMDSTYNKNAGCWYLNDLNDLDGFSWSEVGSYYQNAEPITPV</sequence>
<comment type="caution">
    <text evidence="1">The sequence shown here is derived from an EMBL/GenBank/DDBJ whole genome shotgun (WGS) entry which is preliminary data.</text>
</comment>
<keyword evidence="2" id="KW-1185">Reference proteome</keyword>
<organism evidence="1 2">
    <name type="scientific">Flavobacterium macacae</name>
    <dbReference type="NCBI Taxonomy" id="2488993"/>
    <lineage>
        <taxon>Bacteria</taxon>
        <taxon>Pseudomonadati</taxon>
        <taxon>Bacteroidota</taxon>
        <taxon>Flavobacteriia</taxon>
        <taxon>Flavobacteriales</taxon>
        <taxon>Flavobacteriaceae</taxon>
        <taxon>Flavobacterium</taxon>
    </lineage>
</organism>
<evidence type="ECO:0000313" key="1">
    <source>
        <dbReference type="EMBL" id="RRJ92885.1"/>
    </source>
</evidence>
<evidence type="ECO:0000313" key="2">
    <source>
        <dbReference type="Proteomes" id="UP000271937"/>
    </source>
</evidence>